<dbReference type="PANTHER" id="PTHR39341:SF1">
    <property type="entry name" value="DUF1858 DOMAIN-CONTAINING PROTEIN"/>
    <property type="match status" value="1"/>
</dbReference>
<dbReference type="PANTHER" id="PTHR39341">
    <property type="entry name" value="BSL7085 PROTEIN"/>
    <property type="match status" value="1"/>
</dbReference>
<dbReference type="SUPFAM" id="SSF140683">
    <property type="entry name" value="SP0561-like"/>
    <property type="match status" value="1"/>
</dbReference>
<accession>Q07J88</accession>
<dbReference type="eggNOG" id="ENOG5033E1I">
    <property type="taxonomic scope" value="Bacteria"/>
</dbReference>
<dbReference type="Gene3D" id="1.10.3910.10">
    <property type="entry name" value="SP0561-like"/>
    <property type="match status" value="1"/>
</dbReference>
<dbReference type="OrthoDB" id="5397989at2"/>
<feature type="domain" description="DUF1858" evidence="2">
    <location>
        <begin position="3"/>
        <end position="55"/>
    </location>
</feature>
<dbReference type="InterPro" id="IPR015077">
    <property type="entry name" value="DUF1858"/>
</dbReference>
<dbReference type="InterPro" id="IPR038062">
    <property type="entry name" value="ScdA-like_N_sf"/>
</dbReference>
<dbReference type="Pfam" id="PF08984">
    <property type="entry name" value="DUF1858"/>
    <property type="match status" value="1"/>
</dbReference>
<dbReference type="EMBL" id="CP000463">
    <property type="protein sequence ID" value="ABJ07996.1"/>
    <property type="molecule type" value="Genomic_DNA"/>
</dbReference>
<sequence length="85" mass="9279">MPIRHDSVVDDLMRTQPATIRTFLDFRMGCCGCPIATFHTVDDACREHDVDRDVFLVALRDAMADQDSPGASESHEPASASATNA</sequence>
<dbReference type="InterPro" id="IPR023883">
    <property type="entry name" value="CHP03980_redox-disulphide"/>
</dbReference>
<dbReference type="HOGENOM" id="CLU_180540_3_0_5"/>
<feature type="compositionally biased region" description="Low complexity" evidence="1">
    <location>
        <begin position="68"/>
        <end position="85"/>
    </location>
</feature>
<name>Q07J88_RHOP5</name>
<evidence type="ECO:0000313" key="3">
    <source>
        <dbReference type="EMBL" id="ABJ07996.1"/>
    </source>
</evidence>
<dbReference type="STRING" id="316055.RPE_4070"/>
<proteinExistence type="predicted"/>
<evidence type="ECO:0000256" key="1">
    <source>
        <dbReference type="SAM" id="MobiDB-lite"/>
    </source>
</evidence>
<reference evidence="3" key="1">
    <citation type="submission" date="2006-09" db="EMBL/GenBank/DDBJ databases">
        <title>Complete sequence of Rhodopseudomonas palustris BisA53.</title>
        <authorList>
            <consortium name="US DOE Joint Genome Institute"/>
            <person name="Copeland A."/>
            <person name="Lucas S."/>
            <person name="Lapidus A."/>
            <person name="Barry K."/>
            <person name="Detter J.C."/>
            <person name="Glavina del Rio T."/>
            <person name="Hammon N."/>
            <person name="Israni S."/>
            <person name="Dalin E."/>
            <person name="Tice H."/>
            <person name="Pitluck S."/>
            <person name="Chain P."/>
            <person name="Malfatti S."/>
            <person name="Shin M."/>
            <person name="Vergez L."/>
            <person name="Schmutz J."/>
            <person name="Larimer F."/>
            <person name="Land M."/>
            <person name="Hauser L."/>
            <person name="Pelletier D.A."/>
            <person name="Kyrpides N."/>
            <person name="Kim E."/>
            <person name="Harwood C.S."/>
            <person name="Oda Y."/>
            <person name="Richardson P."/>
        </authorList>
    </citation>
    <scope>NUCLEOTIDE SEQUENCE [LARGE SCALE GENOMIC DNA]</scope>
    <source>
        <strain evidence="3">BisA53</strain>
    </source>
</reference>
<protein>
    <recommendedName>
        <fullName evidence="2">DUF1858 domain-containing protein</fullName>
    </recommendedName>
</protein>
<gene>
    <name evidence="3" type="ordered locus">RPE_4070</name>
</gene>
<dbReference type="AlphaFoldDB" id="Q07J88"/>
<organism evidence="3">
    <name type="scientific">Rhodopseudomonas palustris (strain BisA53)</name>
    <dbReference type="NCBI Taxonomy" id="316055"/>
    <lineage>
        <taxon>Bacteria</taxon>
        <taxon>Pseudomonadati</taxon>
        <taxon>Pseudomonadota</taxon>
        <taxon>Alphaproteobacteria</taxon>
        <taxon>Hyphomicrobiales</taxon>
        <taxon>Nitrobacteraceae</taxon>
        <taxon>Rhodopseudomonas</taxon>
    </lineage>
</organism>
<feature type="region of interest" description="Disordered" evidence="1">
    <location>
        <begin position="65"/>
        <end position="85"/>
    </location>
</feature>
<evidence type="ECO:0000259" key="2">
    <source>
        <dbReference type="Pfam" id="PF08984"/>
    </source>
</evidence>
<dbReference type="KEGG" id="rpe:RPE_4070"/>
<dbReference type="NCBIfam" id="TIGR03980">
    <property type="entry name" value="prismane_assoc"/>
    <property type="match status" value="1"/>
</dbReference>